<dbReference type="AlphaFoldDB" id="A0A8S3UW40"/>
<keyword evidence="2" id="KW-1185">Reference proteome</keyword>
<protein>
    <submittedName>
        <fullName evidence="1">Uncharacterized protein</fullName>
    </submittedName>
</protein>
<proteinExistence type="predicted"/>
<gene>
    <name evidence="1" type="ORF">MEDL_60219</name>
</gene>
<comment type="caution">
    <text evidence="1">The sequence shown here is derived from an EMBL/GenBank/DDBJ whole genome shotgun (WGS) entry which is preliminary data.</text>
</comment>
<dbReference type="Proteomes" id="UP000683360">
    <property type="component" value="Unassembled WGS sequence"/>
</dbReference>
<sequence>MSAENSKYSKVRQDIVSHEKTVKEQVDKYFKELFNKLDQSHETVLTTVKSDLNALSLFTNQTEDKINEVQDFIDISNATEFFKGVKTMEKSTEIQEPQTKPSYSSSPKFVPGNINQSNIGSLQDDGNLSAEINISLVINNKYQTELETIAFQTSTSLPPAFIGGGSNIQCNSRPEFNTHYTRVVQNQTLSVDRLVITVNKTLRPSITK</sequence>
<organism evidence="1 2">
    <name type="scientific">Mytilus edulis</name>
    <name type="common">Blue mussel</name>
    <dbReference type="NCBI Taxonomy" id="6550"/>
    <lineage>
        <taxon>Eukaryota</taxon>
        <taxon>Metazoa</taxon>
        <taxon>Spiralia</taxon>
        <taxon>Lophotrochozoa</taxon>
        <taxon>Mollusca</taxon>
        <taxon>Bivalvia</taxon>
        <taxon>Autobranchia</taxon>
        <taxon>Pteriomorphia</taxon>
        <taxon>Mytilida</taxon>
        <taxon>Mytiloidea</taxon>
        <taxon>Mytilidae</taxon>
        <taxon>Mytilinae</taxon>
        <taxon>Mytilus</taxon>
    </lineage>
</organism>
<evidence type="ECO:0000313" key="1">
    <source>
        <dbReference type="EMBL" id="CAG2248377.1"/>
    </source>
</evidence>
<accession>A0A8S3UW40</accession>
<name>A0A8S3UW40_MYTED</name>
<dbReference type="EMBL" id="CAJPWZ010002934">
    <property type="protein sequence ID" value="CAG2248377.1"/>
    <property type="molecule type" value="Genomic_DNA"/>
</dbReference>
<reference evidence="1" key="1">
    <citation type="submission" date="2021-03" db="EMBL/GenBank/DDBJ databases">
        <authorList>
            <person name="Bekaert M."/>
        </authorList>
    </citation>
    <scope>NUCLEOTIDE SEQUENCE</scope>
</reference>
<dbReference type="OrthoDB" id="6110133at2759"/>
<evidence type="ECO:0000313" key="2">
    <source>
        <dbReference type="Proteomes" id="UP000683360"/>
    </source>
</evidence>